<evidence type="ECO:0000256" key="1">
    <source>
        <dbReference type="ARBA" id="ARBA00006850"/>
    </source>
</evidence>
<dbReference type="GO" id="GO:0000398">
    <property type="term" value="P:mRNA splicing, via spliceosome"/>
    <property type="evidence" value="ECO:0007669"/>
    <property type="project" value="InterPro"/>
</dbReference>
<organism evidence="5 6">
    <name type="scientific">Candidatus Iainarchaeum sp</name>
    <dbReference type="NCBI Taxonomy" id="3101447"/>
    <lineage>
        <taxon>Archaea</taxon>
        <taxon>Candidatus Iainarchaeota</taxon>
        <taxon>Candidatus Iainarchaeia</taxon>
        <taxon>Candidatus Iainarchaeales</taxon>
        <taxon>Candidatus Iainarchaeaceae</taxon>
        <taxon>Candidatus Iainarchaeum</taxon>
    </lineage>
</organism>
<dbReference type="InterPro" id="IPR016487">
    <property type="entry name" value="Lsm6/sSmF"/>
</dbReference>
<dbReference type="InterPro" id="IPR001163">
    <property type="entry name" value="Sm_dom_euk/arc"/>
</dbReference>
<dbReference type="GO" id="GO:1990904">
    <property type="term" value="C:ribonucleoprotein complex"/>
    <property type="evidence" value="ECO:0007669"/>
    <property type="project" value="UniProtKB-KW"/>
</dbReference>
<dbReference type="InterPro" id="IPR010920">
    <property type="entry name" value="LSM_dom_sf"/>
</dbReference>
<dbReference type="PROSITE" id="PS52002">
    <property type="entry name" value="SM"/>
    <property type="match status" value="1"/>
</dbReference>
<comment type="caution">
    <text evidence="5">The sequence shown here is derived from an EMBL/GenBank/DDBJ whole genome shotgun (WGS) entry which is preliminary data.</text>
</comment>
<dbReference type="PANTHER" id="PTHR11021:SF0">
    <property type="entry name" value="SMALL NUCLEAR RIBONUCLEOPROTEIN F"/>
    <property type="match status" value="1"/>
</dbReference>
<gene>
    <name evidence="5" type="ORF">HON47_00545</name>
</gene>
<accession>A0A8T5GE76</accession>
<dbReference type="GO" id="GO:0003723">
    <property type="term" value="F:RNA binding"/>
    <property type="evidence" value="ECO:0007669"/>
    <property type="project" value="InterPro"/>
</dbReference>
<dbReference type="SUPFAM" id="SSF50182">
    <property type="entry name" value="Sm-like ribonucleoproteins"/>
    <property type="match status" value="1"/>
</dbReference>
<dbReference type="SMART" id="SM00651">
    <property type="entry name" value="Sm"/>
    <property type="match status" value="1"/>
</dbReference>
<keyword evidence="3 5" id="KW-0687">Ribonucleoprotein</keyword>
<dbReference type="Pfam" id="PF01423">
    <property type="entry name" value="LSM"/>
    <property type="match status" value="1"/>
</dbReference>
<dbReference type="InterPro" id="IPR047575">
    <property type="entry name" value="Sm"/>
</dbReference>
<feature type="domain" description="Sm" evidence="4">
    <location>
        <begin position="4"/>
        <end position="72"/>
    </location>
</feature>
<dbReference type="AlphaFoldDB" id="A0A8T5GE76"/>
<evidence type="ECO:0000313" key="5">
    <source>
        <dbReference type="EMBL" id="MBT4870048.1"/>
    </source>
</evidence>
<comment type="similarity">
    <text evidence="1">Belongs to the snRNP Sm proteins family.</text>
</comment>
<dbReference type="EMBL" id="JABJNZ010000012">
    <property type="protein sequence ID" value="MBT4870048.1"/>
    <property type="molecule type" value="Genomic_DNA"/>
</dbReference>
<dbReference type="CDD" id="cd01731">
    <property type="entry name" value="archaeal_Sm1"/>
    <property type="match status" value="1"/>
</dbReference>
<protein>
    <recommendedName>
        <fullName evidence="2">Putative snRNP Sm-like protein</fullName>
    </recommendedName>
</protein>
<name>A0A8T5GE76_9ARCH</name>
<dbReference type="Proteomes" id="UP000722459">
    <property type="component" value="Unassembled WGS sequence"/>
</dbReference>
<reference evidence="5" key="1">
    <citation type="journal article" date="2021" name="ISME J.">
        <title>Mercury methylation by metabolically versatile and cosmopolitan marine bacteria.</title>
        <authorList>
            <person name="Lin H."/>
            <person name="Ascher D.B."/>
            <person name="Myung Y."/>
            <person name="Lamborg C.H."/>
            <person name="Hallam S.J."/>
            <person name="Gionfriddo C.M."/>
            <person name="Holt K.E."/>
            <person name="Moreau J.W."/>
        </authorList>
    </citation>
    <scope>NUCLEOTIDE SEQUENCE</scope>
    <source>
        <strain evidence="5">SI075_bin30</strain>
    </source>
</reference>
<evidence type="ECO:0000313" key="6">
    <source>
        <dbReference type="Proteomes" id="UP000722459"/>
    </source>
</evidence>
<dbReference type="Gene3D" id="2.30.30.100">
    <property type="match status" value="1"/>
</dbReference>
<dbReference type="PANTHER" id="PTHR11021">
    <property type="entry name" value="SMALL NUCLEAR RIBONUCLEOPROTEIN F SNRNP-F"/>
    <property type="match status" value="1"/>
</dbReference>
<dbReference type="InterPro" id="IPR022901">
    <property type="entry name" value="snRNP_Sm-like_arc"/>
</dbReference>
<evidence type="ECO:0000256" key="2">
    <source>
        <dbReference type="ARBA" id="ARBA00021121"/>
    </source>
</evidence>
<proteinExistence type="inferred from homology"/>
<evidence type="ECO:0000259" key="4">
    <source>
        <dbReference type="PROSITE" id="PS52002"/>
    </source>
</evidence>
<evidence type="ECO:0000256" key="3">
    <source>
        <dbReference type="ARBA" id="ARBA00023274"/>
    </source>
</evidence>
<sequence>MMSKPFDLLNESLGKEILVVLKGNVQVRGTLKAFDIHMNLNLENANELIDGEMKTNYGKVLLRGDSVILVSP</sequence>